<keyword evidence="1" id="KW-1133">Transmembrane helix</keyword>
<feature type="transmembrane region" description="Helical" evidence="1">
    <location>
        <begin position="380"/>
        <end position="406"/>
    </location>
</feature>
<protein>
    <recommendedName>
        <fullName evidence="4">Glycosyltransferase 2-like domain-containing protein</fullName>
    </recommendedName>
</protein>
<dbReference type="Gene3D" id="3.90.550.10">
    <property type="entry name" value="Spore Coat Polysaccharide Biosynthesis Protein SpsA, Chain A"/>
    <property type="match status" value="1"/>
</dbReference>
<keyword evidence="3" id="KW-1185">Reference proteome</keyword>
<comment type="caution">
    <text evidence="2">The sequence shown here is derived from an EMBL/GenBank/DDBJ whole genome shotgun (WGS) entry which is preliminary data.</text>
</comment>
<feature type="transmembrane region" description="Helical" evidence="1">
    <location>
        <begin position="81"/>
        <end position="100"/>
    </location>
</feature>
<reference evidence="2 3" key="1">
    <citation type="journal article" date="2020" name="Microbiol. Resour. Announc.">
        <title>Draft Genome Sequence of a Cladosporium Species Isolated from the Mesophotic Ascidian Didemnum maculosum.</title>
        <authorList>
            <person name="Gioti A."/>
            <person name="Siaperas R."/>
            <person name="Nikolaivits E."/>
            <person name="Le Goff G."/>
            <person name="Ouazzani J."/>
            <person name="Kotoulas G."/>
            <person name="Topakas E."/>
        </authorList>
    </citation>
    <scope>NUCLEOTIDE SEQUENCE [LARGE SCALE GENOMIC DNA]</scope>
    <source>
        <strain evidence="2 3">TM138-S3</strain>
    </source>
</reference>
<evidence type="ECO:0000313" key="2">
    <source>
        <dbReference type="EMBL" id="KAL1586768.1"/>
    </source>
</evidence>
<name>A0AB34KPP3_9PEZI</name>
<sequence>MAAAVDMDEKSGAAPAVLEQQLGTAQAVQVQQPEQPADLPQSSGMLTTLWRWTPAIFMVSYFVFSISIYTLAPREAVKVLWFLYLTIGTLLAGTTLLESYDGLSLLREARKTTAKVARSGWKTDAQLPYVELILDDADGSGHERLHALRESIAYPTERLRITLLPDNGDDGALVHHLCHLQDRQSGSLPEFTAIFRASQTPHPHAVRHAVERLVSDKKIDFVQSRSVLIWPAGVSTLKAIYSSLAAFQHDAINGLVIPGRSLTWGLPLSHGSAIFGRTSALQNAAGALKGASSRHNGPALAFSAYAQNLKSAHDLSVVTYTQCPPSLLGCIRMQIESTAEWVAGLPYVALAFTKMKQNSAPSEKSDTNPAGRTLKQRTSILFALVLTRLGSHAVLQYFSLALALLFNEAPHSAAEFSTLIFFPYHISIWLIVSGLICLVGTVAMAHKAASEYAPPSWAFPFLVVLYPFMLLVQAFVDVYAQAGIFLGVL</sequence>
<feature type="transmembrane region" description="Helical" evidence="1">
    <location>
        <begin position="457"/>
        <end position="476"/>
    </location>
</feature>
<accession>A0AB34KPP3</accession>
<dbReference type="RefSeq" id="XP_069229873.1">
    <property type="nucleotide sequence ID" value="XM_069373085.1"/>
</dbReference>
<proteinExistence type="predicted"/>
<feature type="transmembrane region" description="Helical" evidence="1">
    <location>
        <begin position="49"/>
        <end position="69"/>
    </location>
</feature>
<evidence type="ECO:0000313" key="3">
    <source>
        <dbReference type="Proteomes" id="UP000803884"/>
    </source>
</evidence>
<feature type="transmembrane region" description="Helical" evidence="1">
    <location>
        <begin position="426"/>
        <end position="445"/>
    </location>
</feature>
<dbReference type="GeneID" id="96005923"/>
<dbReference type="EMBL" id="JAAQHG020000013">
    <property type="protein sequence ID" value="KAL1586768.1"/>
    <property type="molecule type" value="Genomic_DNA"/>
</dbReference>
<dbReference type="Proteomes" id="UP000803884">
    <property type="component" value="Unassembled WGS sequence"/>
</dbReference>
<dbReference type="InterPro" id="IPR029044">
    <property type="entry name" value="Nucleotide-diphossugar_trans"/>
</dbReference>
<gene>
    <name evidence="2" type="ORF">WHR41_04479</name>
</gene>
<keyword evidence="1" id="KW-0472">Membrane</keyword>
<keyword evidence="1" id="KW-0812">Transmembrane</keyword>
<evidence type="ECO:0000256" key="1">
    <source>
        <dbReference type="SAM" id="Phobius"/>
    </source>
</evidence>
<dbReference type="AlphaFoldDB" id="A0AB34KPP3"/>
<organism evidence="2 3">
    <name type="scientific">Cladosporium halotolerans</name>
    <dbReference type="NCBI Taxonomy" id="1052096"/>
    <lineage>
        <taxon>Eukaryota</taxon>
        <taxon>Fungi</taxon>
        <taxon>Dikarya</taxon>
        <taxon>Ascomycota</taxon>
        <taxon>Pezizomycotina</taxon>
        <taxon>Dothideomycetes</taxon>
        <taxon>Dothideomycetidae</taxon>
        <taxon>Cladosporiales</taxon>
        <taxon>Cladosporiaceae</taxon>
        <taxon>Cladosporium</taxon>
    </lineage>
</organism>
<evidence type="ECO:0008006" key="4">
    <source>
        <dbReference type="Google" id="ProtNLM"/>
    </source>
</evidence>